<evidence type="ECO:0000313" key="2">
    <source>
        <dbReference type="Proteomes" id="UP000009081"/>
    </source>
</evidence>
<sequence>MGVVEVGPAEGEGRSLPNLIALTTEMDEPLVASVRAVTEALP</sequence>
<dbReference type="EMBL" id="CP001510">
    <property type="protein sequence ID" value="ACS38028.1"/>
    <property type="molecule type" value="Genomic_DNA"/>
</dbReference>
<keyword evidence="2" id="KW-1185">Reference proteome</keyword>
<organism evidence="1 2">
    <name type="scientific">Methylorubrum extorquens (strain ATCC 14718 / DSM 1338 / JCM 2805 / NCIMB 9133 / AM1)</name>
    <name type="common">Methylobacterium extorquens</name>
    <dbReference type="NCBI Taxonomy" id="272630"/>
    <lineage>
        <taxon>Bacteria</taxon>
        <taxon>Pseudomonadati</taxon>
        <taxon>Pseudomonadota</taxon>
        <taxon>Alphaproteobacteria</taxon>
        <taxon>Hyphomicrobiales</taxon>
        <taxon>Methylobacteriaceae</taxon>
        <taxon>Methylorubrum</taxon>
    </lineage>
</organism>
<dbReference type="HOGENOM" id="CLU_3253910_0_0_5"/>
<proteinExistence type="predicted"/>
<name>C5B369_METEA</name>
<accession>C5B369</accession>
<reference evidence="1 2" key="1">
    <citation type="journal article" date="2009" name="PLoS ONE">
        <title>Methylobacterium genome sequences: a reference blueprint to investigate microbial metabolism of C1 compounds from natural and industrial sources.</title>
        <authorList>
            <person name="Vuilleumier S."/>
            <person name="Chistoserdova L."/>
            <person name="Lee M.-C."/>
            <person name="Bringel F."/>
            <person name="Lajus A."/>
            <person name="Zhou Y."/>
            <person name="Gourion B."/>
            <person name="Barbe V."/>
            <person name="Chang J."/>
            <person name="Cruveiller S."/>
            <person name="Dossat C."/>
            <person name="Gillett W."/>
            <person name="Gruffaz C."/>
            <person name="Haugen E."/>
            <person name="Hourcade E."/>
            <person name="Levy R."/>
            <person name="Mangenot S."/>
            <person name="Muller E."/>
            <person name="Nadalig T."/>
            <person name="Pagni M."/>
            <person name="Penny C."/>
            <person name="Peyraud R."/>
            <person name="Robinson D.G."/>
            <person name="Roche D."/>
            <person name="Rouy Z."/>
            <person name="Saenampechek C."/>
            <person name="Salvignol G."/>
            <person name="Vallenet D."/>
            <person name="Wu Z."/>
            <person name="Marx C.J."/>
            <person name="Vorholt J.A."/>
            <person name="Olson M.V."/>
            <person name="Kaul R."/>
            <person name="Weissenbach J."/>
            <person name="Medigue C."/>
            <person name="Lidstrom M.E."/>
        </authorList>
    </citation>
    <scope>NUCLEOTIDE SEQUENCE [LARGE SCALE GENOMIC DNA]</scope>
    <source>
        <strain evidence="2">ATCC 14718 / DSM 1338 / JCM 2805 / NCIMB 9133 / AM1</strain>
    </source>
</reference>
<dbReference type="KEGG" id="mea:Mex_1p0059"/>
<protein>
    <submittedName>
        <fullName evidence="1">Uncharacterized protein</fullName>
    </submittedName>
</protein>
<evidence type="ECO:0000313" key="1">
    <source>
        <dbReference type="EMBL" id="ACS38028.1"/>
    </source>
</evidence>
<dbReference type="AlphaFoldDB" id="C5B369"/>
<dbReference type="Proteomes" id="UP000009081">
    <property type="component" value="Chromosome"/>
</dbReference>
<gene>
    <name evidence="1" type="ordered locus">MexAM1_META1p0059</name>
</gene>